<reference evidence="7 8" key="1">
    <citation type="submission" date="2018-08" db="EMBL/GenBank/DDBJ databases">
        <title>Sequencing the genomes of 1000 actinobacteria strains.</title>
        <authorList>
            <person name="Klenk H.-P."/>
        </authorList>
    </citation>
    <scope>NUCLEOTIDE SEQUENCE [LARGE SCALE GENOMIC DNA]</scope>
    <source>
        <strain evidence="7 8">DSM 44099</strain>
    </source>
</reference>
<evidence type="ECO:0000256" key="1">
    <source>
        <dbReference type="ARBA" id="ARBA00022737"/>
    </source>
</evidence>
<dbReference type="Gene3D" id="1.10.1780.10">
    <property type="entry name" value="Clp, N-terminal domain"/>
    <property type="match status" value="1"/>
</dbReference>
<dbReference type="SUPFAM" id="SSF52540">
    <property type="entry name" value="P-loop containing nucleoside triphosphate hydrolases"/>
    <property type="match status" value="2"/>
</dbReference>
<dbReference type="AlphaFoldDB" id="A0A3D9ZZH2"/>
<dbReference type="Pfam" id="PF02861">
    <property type="entry name" value="Clp_N"/>
    <property type="match status" value="1"/>
</dbReference>
<keyword evidence="1 5" id="KW-0677">Repeat</keyword>
<dbReference type="PRINTS" id="PR00300">
    <property type="entry name" value="CLPPROTEASEA"/>
</dbReference>
<dbReference type="EMBL" id="QUMQ01000001">
    <property type="protein sequence ID" value="REG01554.1"/>
    <property type="molecule type" value="Genomic_DNA"/>
</dbReference>
<evidence type="ECO:0000256" key="4">
    <source>
        <dbReference type="ARBA" id="ARBA00023186"/>
    </source>
</evidence>
<dbReference type="PROSITE" id="PS51903">
    <property type="entry name" value="CLP_R"/>
    <property type="match status" value="1"/>
</dbReference>
<dbReference type="FunFam" id="3.40.50.300:FF:000025">
    <property type="entry name" value="ATP-dependent Clp protease subunit"/>
    <property type="match status" value="1"/>
</dbReference>
<evidence type="ECO:0000313" key="8">
    <source>
        <dbReference type="Proteomes" id="UP000256913"/>
    </source>
</evidence>
<evidence type="ECO:0000259" key="6">
    <source>
        <dbReference type="PROSITE" id="PS51903"/>
    </source>
</evidence>
<dbReference type="Pfam" id="PF07724">
    <property type="entry name" value="AAA_2"/>
    <property type="match status" value="1"/>
</dbReference>
<keyword evidence="3 7" id="KW-0067">ATP-binding</keyword>
<dbReference type="InterPro" id="IPR027417">
    <property type="entry name" value="P-loop_NTPase"/>
</dbReference>
<dbReference type="CDD" id="cd00009">
    <property type="entry name" value="AAA"/>
    <property type="match status" value="1"/>
</dbReference>
<dbReference type="InterPro" id="IPR004176">
    <property type="entry name" value="Clp_R_N"/>
</dbReference>
<dbReference type="GO" id="GO:0005524">
    <property type="term" value="F:ATP binding"/>
    <property type="evidence" value="ECO:0007669"/>
    <property type="project" value="UniProtKB-KW"/>
</dbReference>
<keyword evidence="4" id="KW-0143">Chaperone</keyword>
<dbReference type="InterPro" id="IPR041546">
    <property type="entry name" value="ClpA/ClpB_AAA_lid"/>
</dbReference>
<organism evidence="7 8">
    <name type="scientific">Asanoa ferruginea</name>
    <dbReference type="NCBI Taxonomy" id="53367"/>
    <lineage>
        <taxon>Bacteria</taxon>
        <taxon>Bacillati</taxon>
        <taxon>Actinomycetota</taxon>
        <taxon>Actinomycetes</taxon>
        <taxon>Micromonosporales</taxon>
        <taxon>Micromonosporaceae</taxon>
        <taxon>Asanoa</taxon>
    </lineage>
</organism>
<dbReference type="PANTHER" id="PTHR11638:SF18">
    <property type="entry name" value="HEAT SHOCK PROTEIN 104"/>
    <property type="match status" value="1"/>
</dbReference>
<dbReference type="InterPro" id="IPR036628">
    <property type="entry name" value="Clp_N_dom_sf"/>
</dbReference>
<comment type="caution">
    <text evidence="7">The sequence shown here is derived from an EMBL/GenBank/DDBJ whole genome shotgun (WGS) entry which is preliminary data.</text>
</comment>
<dbReference type="GO" id="GO:0016887">
    <property type="term" value="F:ATP hydrolysis activity"/>
    <property type="evidence" value="ECO:0007669"/>
    <property type="project" value="InterPro"/>
</dbReference>
<keyword evidence="7" id="KW-0645">Protease</keyword>
<dbReference type="CDD" id="cd19499">
    <property type="entry name" value="RecA-like_ClpB_Hsp104-like"/>
    <property type="match status" value="1"/>
</dbReference>
<dbReference type="GO" id="GO:0005737">
    <property type="term" value="C:cytoplasm"/>
    <property type="evidence" value="ECO:0007669"/>
    <property type="project" value="TreeGrafter"/>
</dbReference>
<proteinExistence type="predicted"/>
<dbReference type="Proteomes" id="UP000256913">
    <property type="component" value="Unassembled WGS sequence"/>
</dbReference>
<dbReference type="FunFam" id="1.10.8.60:FF:000011">
    <property type="entry name" value="ATP-dependent Clp protease ATP-binding subunit"/>
    <property type="match status" value="1"/>
</dbReference>
<keyword evidence="7" id="KW-0378">Hydrolase</keyword>
<protein>
    <submittedName>
        <fullName evidence="7">ATP-dependent Clp protease ATP-binding subunit ClpA</fullName>
    </submittedName>
</protein>
<sequence length="750" mass="81738">MFERFTDRSRRVVVLAQEEARILNHGSIGTEHLLLGIIHEGENVGARALEGLGLSLAGVRQQVEEVVGTGGKAAVGHMPFTPRARQVLELALREALQLGHGHIGPEHILLGLVRDGGGVGAQVLAGLGADTAAVRRHVIEVLAKRGADDDTEPAGSAVLDQFGTNLTQAARDGRLDPVIGRETEIERVIRVLCRRTKNNPVLLGEPGVGKTAAVEGLAQRIAAGEVPDRLRRKQLYTLDLGALVAGSRYRGDFEERLKKVLKEVRGRGDIILFVDEIHTMVGAGAAEGALDAASILKPLLARPELQLIGATTNDEYRRILTKDAALERRFQPVAMGEPTVPQTVEILKGLRHHYEAHHRVVFTDAALVAAATLADRYVADRFLPDKAIDLIDEAGARTHLRGVPAGTEVGADDIAEVLADWTGVPVRRLTEAESLRLATMEDELHRRVVGQDEAVGAVARAIRRTRAGLKDPRRPAGSFIFAGPTGVGKTDLCKALAEFLFGTDDALIQLDMSEYHDRHTVSRLVGAPPGYVGHDEGGQLTERVRRRPFSVVLFDEVEKAHPDVFHTLLQVLEDGALTDGQGRKVDFRNTVIILTTNLGARDLARALPVGFNIGLGGDEHLQRLVRDELGRQFPPELLNRFDETVVFRHLTEVELGSIADLMLAQVAQRLAARDMVLEVTDRARAHLVRLGFDPAWGARPLRRTIQTSIEDALSERILFEELRPGQRVVVDCPDAELEFRVGEPAVGQVG</sequence>
<dbReference type="Gene3D" id="3.40.50.300">
    <property type="entry name" value="P-loop containing nucleotide triphosphate hydrolases"/>
    <property type="match status" value="3"/>
</dbReference>
<dbReference type="Pfam" id="PF17871">
    <property type="entry name" value="AAA_lid_9"/>
    <property type="match status" value="1"/>
</dbReference>
<name>A0A3D9ZZH2_9ACTN</name>
<keyword evidence="2" id="KW-0547">Nucleotide-binding</keyword>
<feature type="domain" description="Clp R" evidence="6">
    <location>
        <begin position="2"/>
        <end position="144"/>
    </location>
</feature>
<dbReference type="InterPro" id="IPR003959">
    <property type="entry name" value="ATPase_AAA_core"/>
</dbReference>
<evidence type="ECO:0000313" key="7">
    <source>
        <dbReference type="EMBL" id="REG01554.1"/>
    </source>
</evidence>
<evidence type="ECO:0000256" key="2">
    <source>
        <dbReference type="ARBA" id="ARBA00022741"/>
    </source>
</evidence>
<gene>
    <name evidence="7" type="ORF">DFJ67_7638</name>
</gene>
<accession>A0A3D9ZZH2</accession>
<keyword evidence="8" id="KW-1185">Reference proteome</keyword>
<dbReference type="InterPro" id="IPR001270">
    <property type="entry name" value="ClpA/B"/>
</dbReference>
<dbReference type="SMART" id="SM01086">
    <property type="entry name" value="ClpB_D2-small"/>
    <property type="match status" value="1"/>
</dbReference>
<dbReference type="InterPro" id="IPR019489">
    <property type="entry name" value="Clp_ATPase_C"/>
</dbReference>
<dbReference type="Gene3D" id="1.10.8.60">
    <property type="match status" value="1"/>
</dbReference>
<dbReference type="GO" id="GO:0008233">
    <property type="term" value="F:peptidase activity"/>
    <property type="evidence" value="ECO:0007669"/>
    <property type="project" value="UniProtKB-KW"/>
</dbReference>
<dbReference type="PANTHER" id="PTHR11638">
    <property type="entry name" value="ATP-DEPENDENT CLP PROTEASE"/>
    <property type="match status" value="1"/>
</dbReference>
<evidence type="ECO:0000256" key="5">
    <source>
        <dbReference type="PROSITE-ProRule" id="PRU01251"/>
    </source>
</evidence>
<dbReference type="InterPro" id="IPR003593">
    <property type="entry name" value="AAA+_ATPase"/>
</dbReference>
<dbReference type="RefSeq" id="WP_116073891.1">
    <property type="nucleotide sequence ID" value="NZ_BONB01000052.1"/>
</dbReference>
<dbReference type="SUPFAM" id="SSF81923">
    <property type="entry name" value="Double Clp-N motif"/>
    <property type="match status" value="1"/>
</dbReference>
<dbReference type="GO" id="GO:0034605">
    <property type="term" value="P:cellular response to heat"/>
    <property type="evidence" value="ECO:0007669"/>
    <property type="project" value="TreeGrafter"/>
</dbReference>
<dbReference type="Pfam" id="PF10431">
    <property type="entry name" value="ClpB_D2-small"/>
    <property type="match status" value="1"/>
</dbReference>
<dbReference type="OrthoDB" id="9803641at2"/>
<dbReference type="SMART" id="SM00382">
    <property type="entry name" value="AAA"/>
    <property type="match status" value="2"/>
</dbReference>
<dbReference type="InterPro" id="IPR050130">
    <property type="entry name" value="ClpA_ClpB"/>
</dbReference>
<dbReference type="Pfam" id="PF00004">
    <property type="entry name" value="AAA"/>
    <property type="match status" value="1"/>
</dbReference>
<evidence type="ECO:0000256" key="3">
    <source>
        <dbReference type="ARBA" id="ARBA00022840"/>
    </source>
</evidence>
<dbReference type="FunFam" id="3.40.50.300:FF:000010">
    <property type="entry name" value="Chaperone clpB 1, putative"/>
    <property type="match status" value="1"/>
</dbReference>
<dbReference type="GO" id="GO:0006508">
    <property type="term" value="P:proteolysis"/>
    <property type="evidence" value="ECO:0007669"/>
    <property type="project" value="UniProtKB-KW"/>
</dbReference>